<dbReference type="RefSeq" id="XP_038051391.1">
    <property type="nucleotide sequence ID" value="XM_038195463.1"/>
</dbReference>
<dbReference type="InterPro" id="IPR001190">
    <property type="entry name" value="SRCR"/>
</dbReference>
<feature type="transmembrane region" description="Helical" evidence="9">
    <location>
        <begin position="977"/>
        <end position="1005"/>
    </location>
</feature>
<feature type="compositionally biased region" description="Basic and acidic residues" evidence="8">
    <location>
        <begin position="1133"/>
        <end position="1143"/>
    </location>
</feature>
<feature type="domain" description="SRCR" evidence="13">
    <location>
        <begin position="34"/>
        <end position="132"/>
    </location>
</feature>
<feature type="disulfide bond" evidence="7">
    <location>
        <begin position="101"/>
        <end position="111"/>
    </location>
</feature>
<dbReference type="PRINTS" id="PR00258">
    <property type="entry name" value="SPERACTRCPTR"/>
</dbReference>
<feature type="disulfide bond" evidence="7">
    <location>
        <begin position="191"/>
        <end position="252"/>
    </location>
</feature>
<dbReference type="InterPro" id="IPR017981">
    <property type="entry name" value="GPCR_2-like_7TM"/>
</dbReference>
<evidence type="ECO:0000313" key="16">
    <source>
        <dbReference type="Proteomes" id="UP000887568"/>
    </source>
</evidence>
<comment type="subcellular location">
    <subcellularLocation>
        <location evidence="1">Membrane</location>
        <topology evidence="1">Multi-pass membrane protein</topology>
    </subcellularLocation>
</comment>
<dbReference type="FunFam" id="3.10.250.10:FF:000011">
    <property type="entry name" value="Scavenger receptor class A member 5"/>
    <property type="match status" value="1"/>
</dbReference>
<evidence type="ECO:0000256" key="1">
    <source>
        <dbReference type="ARBA" id="ARBA00004141"/>
    </source>
</evidence>
<dbReference type="OMA" id="IWYSLYS"/>
<evidence type="ECO:0000259" key="13">
    <source>
        <dbReference type="PROSITE" id="PS50287"/>
    </source>
</evidence>
<keyword evidence="10" id="KW-0732">Signal</keyword>
<feature type="domain" description="SRCR" evidence="13">
    <location>
        <begin position="151"/>
        <end position="253"/>
    </location>
</feature>
<dbReference type="InterPro" id="IPR036772">
    <property type="entry name" value="SRCR-like_dom_sf"/>
</dbReference>
<name>A0A913ZJY5_PATMI</name>
<evidence type="ECO:0000256" key="9">
    <source>
        <dbReference type="SAM" id="Phobius"/>
    </source>
</evidence>
<dbReference type="Pfam" id="PF00002">
    <property type="entry name" value="7tm_2"/>
    <property type="match status" value="1"/>
</dbReference>
<dbReference type="InterPro" id="IPR017452">
    <property type="entry name" value="GPCR_Rhodpsn_7TM"/>
</dbReference>
<keyword evidence="6" id="KW-0325">Glycoprotein</keyword>
<evidence type="ECO:0000256" key="4">
    <source>
        <dbReference type="ARBA" id="ARBA00023136"/>
    </source>
</evidence>
<dbReference type="OrthoDB" id="536948at2759"/>
<evidence type="ECO:0000259" key="11">
    <source>
        <dbReference type="PROSITE" id="PS50261"/>
    </source>
</evidence>
<dbReference type="GO" id="GO:0016020">
    <property type="term" value="C:membrane"/>
    <property type="evidence" value="ECO:0007669"/>
    <property type="project" value="UniProtKB-SubCell"/>
</dbReference>
<feature type="transmembrane region" description="Helical" evidence="9">
    <location>
        <begin position="934"/>
        <end position="957"/>
    </location>
</feature>
<evidence type="ECO:0000256" key="8">
    <source>
        <dbReference type="SAM" id="MobiDB-lite"/>
    </source>
</evidence>
<feature type="transmembrane region" description="Helical" evidence="9">
    <location>
        <begin position="823"/>
        <end position="850"/>
    </location>
</feature>
<dbReference type="PANTHER" id="PTHR45902:SF1">
    <property type="entry name" value="LATROPHILIN RECEPTOR-LIKE PROTEIN A"/>
    <property type="match status" value="1"/>
</dbReference>
<dbReference type="InterPro" id="IPR036024">
    <property type="entry name" value="Somatomedin_B-like_dom_sf"/>
</dbReference>
<dbReference type="GO" id="GO:0007166">
    <property type="term" value="P:cell surface receptor signaling pathway"/>
    <property type="evidence" value="ECO:0007669"/>
    <property type="project" value="InterPro"/>
</dbReference>
<dbReference type="InterPro" id="IPR000832">
    <property type="entry name" value="GPCR_2_secretin-like"/>
</dbReference>
<dbReference type="Gene3D" id="1.20.1070.10">
    <property type="entry name" value="Rhodopsin 7-helix transmembrane proteins"/>
    <property type="match status" value="1"/>
</dbReference>
<dbReference type="GO" id="GO:0004930">
    <property type="term" value="F:G protein-coupled receptor activity"/>
    <property type="evidence" value="ECO:0007669"/>
    <property type="project" value="InterPro"/>
</dbReference>
<feature type="domain" description="G-protein coupled receptors family 2 profile 2" evidence="11">
    <location>
        <begin position="825"/>
        <end position="1081"/>
    </location>
</feature>
<feature type="region of interest" description="Disordered" evidence="8">
    <location>
        <begin position="1105"/>
        <end position="1143"/>
    </location>
</feature>
<dbReference type="EnsemblMetazoa" id="XM_038195462.1">
    <property type="protein sequence ID" value="XP_038051390.1"/>
    <property type="gene ID" value="LOC119724415"/>
</dbReference>
<evidence type="ECO:0000313" key="15">
    <source>
        <dbReference type="EnsemblMetazoa" id="XP_038051390.1"/>
    </source>
</evidence>
<dbReference type="PANTHER" id="PTHR45902">
    <property type="entry name" value="LATROPHILIN RECEPTOR-LIKE PROTEIN A"/>
    <property type="match status" value="1"/>
</dbReference>
<feature type="transmembrane region" description="Helical" evidence="9">
    <location>
        <begin position="862"/>
        <end position="884"/>
    </location>
</feature>
<feature type="transmembrane region" description="Helical" evidence="9">
    <location>
        <begin position="1059"/>
        <end position="1080"/>
    </location>
</feature>
<dbReference type="SUPFAM" id="SSF56487">
    <property type="entry name" value="SRCR-like"/>
    <property type="match status" value="2"/>
</dbReference>
<feature type="signal peptide" evidence="10">
    <location>
        <begin position="1"/>
        <end position="28"/>
    </location>
</feature>
<proteinExistence type="predicted"/>
<dbReference type="SUPFAM" id="SSF81321">
    <property type="entry name" value="Family A G protein-coupled receptor-like"/>
    <property type="match status" value="1"/>
</dbReference>
<keyword evidence="2 9" id="KW-0812">Transmembrane</keyword>
<dbReference type="Pfam" id="PF00530">
    <property type="entry name" value="SRCR"/>
    <property type="match status" value="2"/>
</dbReference>
<reference evidence="15" key="1">
    <citation type="submission" date="2022-11" db="UniProtKB">
        <authorList>
            <consortium name="EnsemblMetazoa"/>
        </authorList>
    </citation>
    <scope>IDENTIFICATION</scope>
</reference>
<dbReference type="PROSITE" id="PS00524">
    <property type="entry name" value="SMB_1"/>
    <property type="match status" value="1"/>
</dbReference>
<organism evidence="15 16">
    <name type="scientific">Patiria miniata</name>
    <name type="common">Bat star</name>
    <name type="synonym">Asterina miniata</name>
    <dbReference type="NCBI Taxonomy" id="46514"/>
    <lineage>
        <taxon>Eukaryota</taxon>
        <taxon>Metazoa</taxon>
        <taxon>Echinodermata</taxon>
        <taxon>Eleutherozoa</taxon>
        <taxon>Asterozoa</taxon>
        <taxon>Asteroidea</taxon>
        <taxon>Valvatacea</taxon>
        <taxon>Valvatida</taxon>
        <taxon>Asterinidae</taxon>
        <taxon>Patiria</taxon>
    </lineage>
</organism>
<dbReference type="InterPro" id="IPR053231">
    <property type="entry name" value="GPCR_LN-TM7"/>
</dbReference>
<evidence type="ECO:0000259" key="12">
    <source>
        <dbReference type="PROSITE" id="PS50262"/>
    </source>
</evidence>
<keyword evidence="4 9" id="KW-0472">Membrane</keyword>
<keyword evidence="3 9" id="KW-1133">Transmembrane helix</keyword>
<accession>A0A913ZJY5</accession>
<dbReference type="CDD" id="cd15039">
    <property type="entry name" value="7tmB3_Methuselah-like"/>
    <property type="match status" value="1"/>
</dbReference>
<dbReference type="Gene3D" id="3.10.250.10">
    <property type="entry name" value="SRCR-like domain"/>
    <property type="match status" value="2"/>
</dbReference>
<feature type="compositionally biased region" description="Low complexity" evidence="8">
    <location>
        <begin position="1119"/>
        <end position="1129"/>
    </location>
</feature>
<evidence type="ECO:0000256" key="10">
    <source>
        <dbReference type="SAM" id="SignalP"/>
    </source>
</evidence>
<dbReference type="PROSITE" id="PS50287">
    <property type="entry name" value="SRCR_2"/>
    <property type="match status" value="2"/>
</dbReference>
<evidence type="ECO:0000259" key="14">
    <source>
        <dbReference type="PROSITE" id="PS50958"/>
    </source>
</evidence>
<sequence length="1143" mass="126947">MRNRRDSIRCVMPLCLLVFLLESTSTVAQEADTVRLVDGNSSSEGRVEVFHDGEWGTICSDHWGPADAKVLCRQLGYGFVHSDLAHFGEGHGPILLDDVRCSQYDGMIEYCDHKGWGNHNCNHTQDVGVVCSEHFIYNGNTVITDELRFELKLIDSRFEASGFLVARYSPAKEWGAICGDHWDYRDAQVTCRHLGYGANIDTKGSRLIHESAIPETTMFSAVGCQGDETELWQCELVSGAGVTCETLPYIECQTETAVFEDPINLCGEINYCGFDCYQGPRDTLRHDLDAREMCKCDDACVYFEDCCYDYRTNCDPQPDSGRDVMNGVDLRYYACVSTLGMDLVERYDHYFGVALVSFCPQQWTGPDFLKLECEQMPSPLDVIASLPVFDNEGAVYKNIFCALCHGVDANEIHKWTARLEYYTMPGSTYTDPRLNVTIIDGRSTGRYVVEPPEDGSGGISRTCPLSTIGSCLQEFSNSSQEAACKEYFAPTRVNYVRYKNPHCAMCNGEIVYPIDTCVSLCPLPECSHFEKWEPCLQDICFGGPGNILTVEAMFDFGWSGGENSACRSGELYDPFLDRCRVVTCAAGFVLADDGQCLPLLETFFPIPPLPQIPETLNEECHSIINDTLSSSSEVVHWRLVLLNGTQSSDLSEENYSLSILGRSFETLIKDIGDFLNTFKNHTSEQSNCNLHLVTVYTAQGAGLLSSIDVCANSTMKSREVFDPSVENETVYDVEIIRSFRWTQQNSTFSREGLLPTECTDINLLNCSEMVERLTADEYVSQPASQSIRHLPTGLELGPGEFVTLSDRTAIICSPVDWSDPSKYALGFLSLILYCLSLLALLATFVTYCVFLTLRNMAGFQTMNLLVALFVAILLIVLAGNLSVSGKYCQAMASVTHLSWLAAFFWMATLSVNAAKTFGSRNILPRGSQPSSRQLLTTMMFIWGTALLIVVVGLVLNFCDCTSLPAVYSESPPCWIPNVNILLVGFVAPVAVSLLISVSSFIFVIVRVRKMKGESKMVQKKGNLEEVLGELKIYVKLALLFGVCWLLAFVSVAVNHVILSYINVIVNSLQGVFIFMAFCLNRRVRALWRGRLLGRDATRFEAGRTKVGTKASNSKEKHAVTATRTTTVSSKGPKTKDIKEETYL</sequence>
<dbReference type="RefSeq" id="XP_038051390.1">
    <property type="nucleotide sequence ID" value="XM_038195462.1"/>
</dbReference>
<feature type="transmembrane region" description="Helical" evidence="9">
    <location>
        <begin position="1032"/>
        <end position="1053"/>
    </location>
</feature>
<feature type="chain" id="PRO_5038275625" evidence="10">
    <location>
        <begin position="29"/>
        <end position="1143"/>
    </location>
</feature>
<protein>
    <submittedName>
        <fullName evidence="15">Uncharacterized protein</fullName>
    </submittedName>
</protein>
<dbReference type="PROSITE" id="PS50958">
    <property type="entry name" value="SMB_2"/>
    <property type="match status" value="1"/>
</dbReference>
<dbReference type="PROSITE" id="PS00420">
    <property type="entry name" value="SRCR_1"/>
    <property type="match status" value="1"/>
</dbReference>
<keyword evidence="16" id="KW-1185">Reference proteome</keyword>
<dbReference type="InterPro" id="IPR001212">
    <property type="entry name" value="Somatomedin_B_dom"/>
</dbReference>
<feature type="domain" description="SMB" evidence="14">
    <location>
        <begin position="268"/>
        <end position="319"/>
    </location>
</feature>
<feature type="transmembrane region" description="Helical" evidence="9">
    <location>
        <begin position="896"/>
        <end position="914"/>
    </location>
</feature>
<feature type="disulfide bond" evidence="7">
    <location>
        <begin position="224"/>
        <end position="234"/>
    </location>
</feature>
<dbReference type="GeneID" id="119724415"/>
<dbReference type="AlphaFoldDB" id="A0A913ZJY5"/>
<comment type="caution">
    <text evidence="7">Lacks conserved residue(s) required for the propagation of feature annotation.</text>
</comment>
<evidence type="ECO:0000256" key="3">
    <source>
        <dbReference type="ARBA" id="ARBA00022989"/>
    </source>
</evidence>
<evidence type="ECO:0000256" key="5">
    <source>
        <dbReference type="ARBA" id="ARBA00023157"/>
    </source>
</evidence>
<dbReference type="Proteomes" id="UP000887568">
    <property type="component" value="Unplaced"/>
</dbReference>
<keyword evidence="5 7" id="KW-1015">Disulfide bond</keyword>
<evidence type="ECO:0000256" key="2">
    <source>
        <dbReference type="ARBA" id="ARBA00022692"/>
    </source>
</evidence>
<dbReference type="SUPFAM" id="SSF90188">
    <property type="entry name" value="Somatomedin B domain"/>
    <property type="match status" value="1"/>
</dbReference>
<dbReference type="EnsemblMetazoa" id="XM_038195463.1">
    <property type="protein sequence ID" value="XP_038051391.1"/>
    <property type="gene ID" value="LOC119724415"/>
</dbReference>
<evidence type="ECO:0000256" key="6">
    <source>
        <dbReference type="ARBA" id="ARBA00023180"/>
    </source>
</evidence>
<dbReference type="PROSITE" id="PS50262">
    <property type="entry name" value="G_PROTEIN_RECEP_F1_2"/>
    <property type="match status" value="1"/>
</dbReference>
<dbReference type="PROSITE" id="PS50261">
    <property type="entry name" value="G_PROTEIN_RECEP_F2_4"/>
    <property type="match status" value="1"/>
</dbReference>
<dbReference type="SMART" id="SM00202">
    <property type="entry name" value="SR"/>
    <property type="match status" value="2"/>
</dbReference>
<evidence type="ECO:0000256" key="7">
    <source>
        <dbReference type="PROSITE-ProRule" id="PRU00196"/>
    </source>
</evidence>
<feature type="domain" description="G-protein coupled receptors family 1 profile" evidence="12">
    <location>
        <begin position="827"/>
        <end position="1084"/>
    </location>
</feature>